<dbReference type="HAMAP" id="MF_00227">
    <property type="entry name" value="RNase_P"/>
    <property type="match status" value="1"/>
</dbReference>
<organism evidence="8 9">
    <name type="scientific">Lujinxingia litoralis</name>
    <dbReference type="NCBI Taxonomy" id="2211119"/>
    <lineage>
        <taxon>Bacteria</taxon>
        <taxon>Deltaproteobacteria</taxon>
        <taxon>Bradymonadales</taxon>
        <taxon>Lujinxingiaceae</taxon>
        <taxon>Lujinxingia</taxon>
    </lineage>
</organism>
<sequence length="118" mass="13924">MRKSERLLKRSDFLRTRRRGRRHEGRWVVVYSAPNALGHPRLGATVSKKVGNAVCRNRWKRRLREIFRRNKSQFGNHHDTVIIVKAGSDHPPFDELVADLLQTVARAQRPRRPRGERR</sequence>
<keyword evidence="5 6" id="KW-0694">RNA-binding</keyword>
<evidence type="ECO:0000256" key="2">
    <source>
        <dbReference type="ARBA" id="ARBA00022722"/>
    </source>
</evidence>
<dbReference type="GO" id="GO:0001682">
    <property type="term" value="P:tRNA 5'-leader removal"/>
    <property type="evidence" value="ECO:0007669"/>
    <property type="project" value="UniProtKB-UniRule"/>
</dbReference>
<dbReference type="Proteomes" id="UP000249169">
    <property type="component" value="Unassembled WGS sequence"/>
</dbReference>
<dbReference type="InterPro" id="IPR014721">
    <property type="entry name" value="Ribsml_uS5_D2-typ_fold_subgr"/>
</dbReference>
<dbReference type="PANTHER" id="PTHR33992:SF1">
    <property type="entry name" value="RIBONUCLEASE P PROTEIN COMPONENT"/>
    <property type="match status" value="1"/>
</dbReference>
<evidence type="ECO:0000256" key="4">
    <source>
        <dbReference type="ARBA" id="ARBA00022801"/>
    </source>
</evidence>
<dbReference type="NCBIfam" id="TIGR00188">
    <property type="entry name" value="rnpA"/>
    <property type="match status" value="1"/>
</dbReference>
<evidence type="ECO:0000256" key="6">
    <source>
        <dbReference type="HAMAP-Rule" id="MF_00227"/>
    </source>
</evidence>
<keyword evidence="3 6" id="KW-0255">Endonuclease</keyword>
<dbReference type="Gene3D" id="3.30.230.10">
    <property type="match status" value="1"/>
</dbReference>
<comment type="catalytic activity">
    <reaction evidence="6">
        <text>Endonucleolytic cleavage of RNA, removing 5'-extranucleotides from tRNA precursor.</text>
        <dbReference type="EC" id="3.1.26.5"/>
    </reaction>
</comment>
<comment type="caution">
    <text evidence="8">The sequence shown here is derived from an EMBL/GenBank/DDBJ whole genome shotgun (WGS) entry which is preliminary data.</text>
</comment>
<dbReference type="GO" id="GO:0000049">
    <property type="term" value="F:tRNA binding"/>
    <property type="evidence" value="ECO:0007669"/>
    <property type="project" value="UniProtKB-UniRule"/>
</dbReference>
<protein>
    <recommendedName>
        <fullName evidence="6 7">Ribonuclease P protein component</fullName>
        <shortName evidence="6">RNase P protein</shortName>
        <shortName evidence="6">RNaseP protein</shortName>
        <ecNumber evidence="6 7">3.1.26.5</ecNumber>
    </recommendedName>
    <alternativeName>
        <fullName evidence="6">Protein C5</fullName>
    </alternativeName>
</protein>
<dbReference type="InterPro" id="IPR020568">
    <property type="entry name" value="Ribosomal_Su5_D2-typ_SF"/>
</dbReference>
<keyword evidence="4 6" id="KW-0378">Hydrolase</keyword>
<evidence type="ECO:0000256" key="3">
    <source>
        <dbReference type="ARBA" id="ARBA00022759"/>
    </source>
</evidence>
<comment type="subunit">
    <text evidence="6">Consists of a catalytic RNA component (M1 or rnpB) and a protein subunit.</text>
</comment>
<comment type="similarity">
    <text evidence="6">Belongs to the RnpA family.</text>
</comment>
<evidence type="ECO:0000313" key="8">
    <source>
        <dbReference type="EMBL" id="RAL21300.1"/>
    </source>
</evidence>
<evidence type="ECO:0000256" key="5">
    <source>
        <dbReference type="ARBA" id="ARBA00022884"/>
    </source>
</evidence>
<dbReference type="GO" id="GO:0030677">
    <property type="term" value="C:ribonuclease P complex"/>
    <property type="evidence" value="ECO:0007669"/>
    <property type="project" value="TreeGrafter"/>
</dbReference>
<dbReference type="InterPro" id="IPR000100">
    <property type="entry name" value="RNase_P"/>
</dbReference>
<proteinExistence type="inferred from homology"/>
<accession>A0A328C5B9</accession>
<reference evidence="8 9" key="1">
    <citation type="submission" date="2018-05" db="EMBL/GenBank/DDBJ databases">
        <title>Lujinxingia marina gen. nov. sp. nov., a new facultative anaerobic member of the class Deltaproteobacteria, and proposal of Lujinxingaceae fam. nov.</title>
        <authorList>
            <person name="Li C.-M."/>
        </authorList>
    </citation>
    <scope>NUCLEOTIDE SEQUENCE [LARGE SCALE GENOMIC DNA]</scope>
    <source>
        <strain evidence="8 9">B210</strain>
    </source>
</reference>
<keyword evidence="2 6" id="KW-0540">Nuclease</keyword>
<dbReference type="PANTHER" id="PTHR33992">
    <property type="entry name" value="RIBONUCLEASE P PROTEIN COMPONENT"/>
    <property type="match status" value="1"/>
</dbReference>
<dbReference type="OrthoDB" id="9810867at2"/>
<keyword evidence="1 6" id="KW-0819">tRNA processing</keyword>
<dbReference type="AlphaFoldDB" id="A0A328C5B9"/>
<keyword evidence="9" id="KW-1185">Reference proteome</keyword>
<dbReference type="EC" id="3.1.26.5" evidence="6 7"/>
<name>A0A328C5B9_9DELT</name>
<dbReference type="Pfam" id="PF00825">
    <property type="entry name" value="Ribonuclease_P"/>
    <property type="match status" value="1"/>
</dbReference>
<dbReference type="EMBL" id="QHKO01000006">
    <property type="protein sequence ID" value="RAL21300.1"/>
    <property type="molecule type" value="Genomic_DNA"/>
</dbReference>
<evidence type="ECO:0000313" key="9">
    <source>
        <dbReference type="Proteomes" id="UP000249169"/>
    </source>
</evidence>
<dbReference type="GO" id="GO:0004526">
    <property type="term" value="F:ribonuclease P activity"/>
    <property type="evidence" value="ECO:0007669"/>
    <property type="project" value="UniProtKB-UniRule"/>
</dbReference>
<gene>
    <name evidence="6 8" type="primary">rnpA</name>
    <name evidence="8" type="ORF">DL240_13975</name>
</gene>
<dbReference type="GO" id="GO:0042781">
    <property type="term" value="F:3'-tRNA processing endoribonuclease activity"/>
    <property type="evidence" value="ECO:0007669"/>
    <property type="project" value="TreeGrafter"/>
</dbReference>
<evidence type="ECO:0000256" key="1">
    <source>
        <dbReference type="ARBA" id="ARBA00022694"/>
    </source>
</evidence>
<evidence type="ECO:0000256" key="7">
    <source>
        <dbReference type="NCBIfam" id="TIGR00188"/>
    </source>
</evidence>
<comment type="function">
    <text evidence="6">RNaseP catalyzes the removal of the 5'-leader sequence from pre-tRNA to produce the mature 5'-terminus. It can also cleave other RNA substrates such as 4.5S RNA. The protein component plays an auxiliary but essential role in vivo by binding to the 5'-leader sequence and broadening the substrate specificity of the ribozyme.</text>
</comment>
<dbReference type="SUPFAM" id="SSF54211">
    <property type="entry name" value="Ribosomal protein S5 domain 2-like"/>
    <property type="match status" value="1"/>
</dbReference>